<proteinExistence type="predicted"/>
<name>A0A0A0AE32_CHAVO</name>
<organism evidence="1 2">
    <name type="scientific">Charadrius vociferus</name>
    <name type="common">Killdeer</name>
    <name type="synonym">Aegialitis vocifera</name>
    <dbReference type="NCBI Taxonomy" id="50402"/>
    <lineage>
        <taxon>Eukaryota</taxon>
        <taxon>Metazoa</taxon>
        <taxon>Chordata</taxon>
        <taxon>Craniata</taxon>
        <taxon>Vertebrata</taxon>
        <taxon>Euteleostomi</taxon>
        <taxon>Archelosauria</taxon>
        <taxon>Archosauria</taxon>
        <taxon>Dinosauria</taxon>
        <taxon>Saurischia</taxon>
        <taxon>Theropoda</taxon>
        <taxon>Coelurosauria</taxon>
        <taxon>Aves</taxon>
        <taxon>Neognathae</taxon>
        <taxon>Neoaves</taxon>
        <taxon>Charadriiformes</taxon>
        <taxon>Charadriidae</taxon>
        <taxon>Charadrius</taxon>
    </lineage>
</organism>
<dbReference type="AlphaFoldDB" id="A0A0A0AE32"/>
<evidence type="ECO:0000313" key="2">
    <source>
        <dbReference type="Proteomes" id="UP000053858"/>
    </source>
</evidence>
<keyword evidence="2" id="KW-1185">Reference proteome</keyword>
<reference evidence="2" key="1">
    <citation type="journal article" date="2014" name="Science">
        <title>Comparative genomics reveals insights into avian genome evolution and adaptation.</title>
        <authorList>
            <consortium name="Avian Genome Consortium"/>
            <person name="Zhang G."/>
            <person name="Li C."/>
            <person name="Li Q."/>
            <person name="Li B."/>
            <person name="Larkin D.M."/>
            <person name="Lee C."/>
            <person name="Storz J.F."/>
            <person name="Antunes A."/>
            <person name="Greenwold M.J."/>
            <person name="Meredith R.W."/>
            <person name="Odeen A."/>
            <person name="Cui J."/>
            <person name="Zhou Q."/>
            <person name="Xu L."/>
            <person name="Pan H."/>
            <person name="Wang Z."/>
            <person name="Jin L."/>
            <person name="Zhang P."/>
            <person name="Hu H."/>
            <person name="Yang W."/>
            <person name="Hu J."/>
            <person name="Xiao J."/>
            <person name="Yang Z."/>
            <person name="Liu Y."/>
            <person name="Xie Q."/>
            <person name="Yu H."/>
            <person name="Lian J."/>
            <person name="Wen P."/>
            <person name="Zhang F."/>
            <person name="Li H."/>
            <person name="Zeng Y."/>
            <person name="Xiong Z."/>
            <person name="Liu S."/>
            <person name="Zhou L."/>
            <person name="Huang Z."/>
            <person name="An N."/>
            <person name="Wang J."/>
            <person name="Zheng Q."/>
            <person name="Xiong Y."/>
            <person name="Wang G."/>
            <person name="Wang B."/>
            <person name="Wang J."/>
            <person name="Fan Y."/>
            <person name="da Fonseca R.R."/>
            <person name="Alfaro-Nunez A."/>
            <person name="Schubert M."/>
            <person name="Orlando L."/>
            <person name="Mourier T."/>
            <person name="Howard J.T."/>
            <person name="Ganapathy G."/>
            <person name="Pfenning A."/>
            <person name="Whitney O."/>
            <person name="Rivas M.V."/>
            <person name="Hara E."/>
            <person name="Smith J."/>
            <person name="Farre M."/>
            <person name="Narayan J."/>
            <person name="Slavov G."/>
            <person name="Romanov M.N."/>
            <person name="Borges R."/>
            <person name="Machado J.P."/>
            <person name="Khan I."/>
            <person name="Springer M.S."/>
            <person name="Gatesy J."/>
            <person name="Hoffmann F.G."/>
            <person name="Opazo J.C."/>
            <person name="Hastad O."/>
            <person name="Sawyer R.H."/>
            <person name="Kim H."/>
            <person name="Kim K.W."/>
            <person name="Kim H.J."/>
            <person name="Cho S."/>
            <person name="Li N."/>
            <person name="Huang Y."/>
            <person name="Bruford M.W."/>
            <person name="Zhan X."/>
            <person name="Dixon A."/>
            <person name="Bertelsen M.F."/>
            <person name="Derryberry E."/>
            <person name="Warren W."/>
            <person name="Wilson R.K."/>
            <person name="Li S."/>
            <person name="Ray D.A."/>
            <person name="Green R.E."/>
            <person name="O'Brien S.J."/>
            <person name="Griffin D."/>
            <person name="Johnson W.E."/>
            <person name="Haussler D."/>
            <person name="Ryder O.A."/>
            <person name="Willerslev E."/>
            <person name="Graves G.R."/>
            <person name="Alstrom P."/>
            <person name="Fjeldsa J."/>
            <person name="Mindell D.P."/>
            <person name="Edwards S.V."/>
            <person name="Braun E.L."/>
            <person name="Rahbek C."/>
            <person name="Burt D.W."/>
            <person name="Houde P."/>
            <person name="Zhang Y."/>
            <person name="Yang H."/>
            <person name="Wang J."/>
            <person name="Jarvis E.D."/>
            <person name="Gilbert M.T."/>
            <person name="Wang J."/>
        </authorList>
    </citation>
    <scope>NUCLEOTIDE SEQUENCE [LARGE SCALE GENOMIC DNA]</scope>
</reference>
<feature type="non-terminal residue" evidence="1">
    <location>
        <position position="1"/>
    </location>
</feature>
<gene>
    <name evidence="1" type="ORF">N301_05076</name>
</gene>
<protein>
    <submittedName>
        <fullName evidence="1">Uncharacterized protein</fullName>
    </submittedName>
</protein>
<sequence>VTVGLRCLVCELPLFVNLSCGIFSSWLSSSSPGCLPITCCPWAGLSIPCEILWTFSFQICQ</sequence>
<accession>A0A0A0AE32</accession>
<dbReference type="EMBL" id="KL871233">
    <property type="protein sequence ID" value="KGL91265.1"/>
    <property type="molecule type" value="Genomic_DNA"/>
</dbReference>
<feature type="non-terminal residue" evidence="1">
    <location>
        <position position="61"/>
    </location>
</feature>
<dbReference type="Proteomes" id="UP000053858">
    <property type="component" value="Unassembled WGS sequence"/>
</dbReference>
<evidence type="ECO:0000313" key="1">
    <source>
        <dbReference type="EMBL" id="KGL91265.1"/>
    </source>
</evidence>